<comment type="subcellular location">
    <subcellularLocation>
        <location evidence="1">Membrane</location>
        <topology evidence="1">Multi-pass membrane protein</topology>
    </subcellularLocation>
</comment>
<dbReference type="Pfam" id="PF13962">
    <property type="entry name" value="PGG"/>
    <property type="match status" value="2"/>
</dbReference>
<dbReference type="PROSITE" id="PS50088">
    <property type="entry name" value="ANK_REPEAT"/>
    <property type="match status" value="1"/>
</dbReference>
<feature type="domain" description="PGG" evidence="10">
    <location>
        <begin position="265"/>
        <end position="294"/>
    </location>
</feature>
<protein>
    <recommendedName>
        <fullName evidence="10">PGG domain-containing protein</fullName>
    </recommendedName>
</protein>
<feature type="transmembrane region" description="Helical" evidence="9">
    <location>
        <begin position="422"/>
        <end position="447"/>
    </location>
</feature>
<evidence type="ECO:0000259" key="10">
    <source>
        <dbReference type="Pfam" id="PF13962"/>
    </source>
</evidence>
<dbReference type="InterPro" id="IPR026961">
    <property type="entry name" value="PGG_dom"/>
</dbReference>
<dbReference type="STRING" id="4155.A0A022RJG7"/>
<dbReference type="SMART" id="SM00248">
    <property type="entry name" value="ANK"/>
    <property type="match status" value="4"/>
</dbReference>
<accession>A0A022RJG7</accession>
<feature type="transmembrane region" description="Helical" evidence="9">
    <location>
        <begin position="269"/>
        <end position="287"/>
    </location>
</feature>
<evidence type="ECO:0000256" key="7">
    <source>
        <dbReference type="PROSITE-ProRule" id="PRU00023"/>
    </source>
</evidence>
<name>A0A022RJG7_ERYGU</name>
<feature type="compositionally biased region" description="Pro residues" evidence="8">
    <location>
        <begin position="297"/>
        <end position="310"/>
    </location>
</feature>
<evidence type="ECO:0000256" key="2">
    <source>
        <dbReference type="ARBA" id="ARBA00022692"/>
    </source>
</evidence>
<feature type="transmembrane region" description="Helical" evidence="9">
    <location>
        <begin position="341"/>
        <end position="361"/>
    </location>
</feature>
<evidence type="ECO:0000313" key="11">
    <source>
        <dbReference type="EMBL" id="EYU40341.1"/>
    </source>
</evidence>
<evidence type="ECO:0000313" key="12">
    <source>
        <dbReference type="Proteomes" id="UP000030748"/>
    </source>
</evidence>
<feature type="transmembrane region" description="Helical" evidence="9">
    <location>
        <begin position="453"/>
        <end position="472"/>
    </location>
</feature>
<reference evidence="11 12" key="1">
    <citation type="journal article" date="2013" name="Proc. Natl. Acad. Sci. U.S.A.">
        <title>Fine-scale variation in meiotic recombination in Mimulus inferred from population shotgun sequencing.</title>
        <authorList>
            <person name="Hellsten U."/>
            <person name="Wright K.M."/>
            <person name="Jenkins J."/>
            <person name="Shu S."/>
            <person name="Yuan Y."/>
            <person name="Wessler S.R."/>
            <person name="Schmutz J."/>
            <person name="Willis J.H."/>
            <person name="Rokhsar D.S."/>
        </authorList>
    </citation>
    <scope>NUCLEOTIDE SEQUENCE [LARGE SCALE GENOMIC DNA]</scope>
    <source>
        <strain evidence="12">cv. DUN x IM62</strain>
    </source>
</reference>
<evidence type="ECO:0000256" key="6">
    <source>
        <dbReference type="ARBA" id="ARBA00023136"/>
    </source>
</evidence>
<dbReference type="Proteomes" id="UP000030748">
    <property type="component" value="Unassembled WGS sequence"/>
</dbReference>
<feature type="transmembrane region" description="Helical" evidence="9">
    <location>
        <begin position="318"/>
        <end position="334"/>
    </location>
</feature>
<dbReference type="InterPro" id="IPR002110">
    <property type="entry name" value="Ankyrin_rpt"/>
</dbReference>
<dbReference type="AlphaFoldDB" id="A0A022RJG7"/>
<evidence type="ECO:0000256" key="3">
    <source>
        <dbReference type="ARBA" id="ARBA00022737"/>
    </source>
</evidence>
<dbReference type="PROSITE" id="PS50297">
    <property type="entry name" value="ANK_REP_REGION"/>
    <property type="match status" value="1"/>
</dbReference>
<feature type="domain" description="PGG" evidence="10">
    <location>
        <begin position="404"/>
        <end position="468"/>
    </location>
</feature>
<dbReference type="InterPro" id="IPR036770">
    <property type="entry name" value="Ankyrin_rpt-contain_sf"/>
</dbReference>
<keyword evidence="6 9" id="KW-0472">Membrane</keyword>
<gene>
    <name evidence="11" type="ORF">MIMGU_mgv1a023038mg</name>
</gene>
<evidence type="ECO:0000256" key="5">
    <source>
        <dbReference type="ARBA" id="ARBA00023043"/>
    </source>
</evidence>
<keyword evidence="3" id="KW-0677">Repeat</keyword>
<keyword evidence="4 9" id="KW-1133">Transmembrane helix</keyword>
<feature type="region of interest" description="Disordered" evidence="8">
    <location>
        <begin position="292"/>
        <end position="319"/>
    </location>
</feature>
<dbReference type="Pfam" id="PF12796">
    <property type="entry name" value="Ank_2"/>
    <property type="match status" value="1"/>
</dbReference>
<evidence type="ECO:0000256" key="9">
    <source>
        <dbReference type="SAM" id="Phobius"/>
    </source>
</evidence>
<feature type="repeat" description="ANK" evidence="7">
    <location>
        <begin position="103"/>
        <end position="124"/>
    </location>
</feature>
<sequence length="476" mass="52607">MVSDYTLMLEEAARDGNLELLANLVKENRSILVDFKLASLQESLLHVATKSRELYFARELMRIDSGIARELNKDGFRPLDIAVIAGDFEMVKERDLCRLKGKDRRTALHYAAIKGRVDVIDLLLLSSSPCAVLEDVTIHGETALHLAVKNYQVDAFFALLKWLEGPDKESCVDLLVRENIATGRTTINVNAKNANGLTPLDVLHIQDSYDVKIREKLEYAGAIGAPQRSKKFETCLERENNLQSEEPSRNWFKYFKFQMQRDSPSETRNALLVVAALIATVCFQAGTNPPKGVLDKLPPPPSPPPPPPPNQDSDGRQRIGPVGGSALAALAAIFGSHATPFLFLFGNSLGLTASTCIIIYLTSGFPFQRELHIALYSTMFTYGFAISTAIEGVRAEQKAMAYDDRAPHRAGRAIYANQEGAFYVFLFSNTLALSISMVIITSLTYGFPFHFEVWVATLSMLTTYASAIFAIAPDES</sequence>
<dbReference type="eggNOG" id="KOG0504">
    <property type="taxonomic scope" value="Eukaryota"/>
</dbReference>
<keyword evidence="2 9" id="KW-0812">Transmembrane</keyword>
<organism evidence="11 12">
    <name type="scientific">Erythranthe guttata</name>
    <name type="common">Yellow monkey flower</name>
    <name type="synonym">Mimulus guttatus</name>
    <dbReference type="NCBI Taxonomy" id="4155"/>
    <lineage>
        <taxon>Eukaryota</taxon>
        <taxon>Viridiplantae</taxon>
        <taxon>Streptophyta</taxon>
        <taxon>Embryophyta</taxon>
        <taxon>Tracheophyta</taxon>
        <taxon>Spermatophyta</taxon>
        <taxon>Magnoliopsida</taxon>
        <taxon>eudicotyledons</taxon>
        <taxon>Gunneridae</taxon>
        <taxon>Pentapetalae</taxon>
        <taxon>asterids</taxon>
        <taxon>lamiids</taxon>
        <taxon>Lamiales</taxon>
        <taxon>Phrymaceae</taxon>
        <taxon>Erythranthe</taxon>
    </lineage>
</organism>
<dbReference type="PANTHER" id="PTHR24186:SF37">
    <property type="entry name" value="PGG DOMAIN-CONTAINING PROTEIN"/>
    <property type="match status" value="1"/>
</dbReference>
<feature type="non-terminal residue" evidence="11">
    <location>
        <position position="476"/>
    </location>
</feature>
<dbReference type="Gene3D" id="1.25.40.20">
    <property type="entry name" value="Ankyrin repeat-containing domain"/>
    <property type="match status" value="1"/>
</dbReference>
<evidence type="ECO:0000256" key="1">
    <source>
        <dbReference type="ARBA" id="ARBA00004141"/>
    </source>
</evidence>
<evidence type="ECO:0000256" key="8">
    <source>
        <dbReference type="SAM" id="MobiDB-lite"/>
    </source>
</evidence>
<dbReference type="SUPFAM" id="SSF48403">
    <property type="entry name" value="Ankyrin repeat"/>
    <property type="match status" value="1"/>
</dbReference>
<proteinExistence type="predicted"/>
<feature type="transmembrane region" description="Helical" evidence="9">
    <location>
        <begin position="373"/>
        <end position="390"/>
    </location>
</feature>
<dbReference type="EMBL" id="KI630404">
    <property type="protein sequence ID" value="EYU40341.1"/>
    <property type="molecule type" value="Genomic_DNA"/>
</dbReference>
<dbReference type="PANTHER" id="PTHR24186">
    <property type="entry name" value="PROTEIN PHOSPHATASE 1 REGULATORY SUBUNIT"/>
    <property type="match status" value="1"/>
</dbReference>
<keyword evidence="12" id="KW-1185">Reference proteome</keyword>
<evidence type="ECO:0000256" key="4">
    <source>
        <dbReference type="ARBA" id="ARBA00022989"/>
    </source>
</evidence>
<keyword evidence="5 7" id="KW-0040">ANK repeat</keyword>
<dbReference type="GO" id="GO:0016020">
    <property type="term" value="C:membrane"/>
    <property type="evidence" value="ECO:0007669"/>
    <property type="project" value="UniProtKB-SubCell"/>
</dbReference>